<evidence type="ECO:0000256" key="11">
    <source>
        <dbReference type="ARBA" id="ARBA00022989"/>
    </source>
</evidence>
<evidence type="ECO:0000256" key="14">
    <source>
        <dbReference type="SAM" id="Phobius"/>
    </source>
</evidence>
<keyword evidence="12 14" id="KW-0472">Membrane</keyword>
<comment type="caution">
    <text evidence="17">The sequence shown here is derived from an EMBL/GenBank/DDBJ whole genome shotgun (WGS) entry which is preliminary data.</text>
</comment>
<evidence type="ECO:0000256" key="12">
    <source>
        <dbReference type="ARBA" id="ARBA00023136"/>
    </source>
</evidence>
<keyword evidence="6" id="KW-0645">Protease</keyword>
<dbReference type="InterPro" id="IPR005311">
    <property type="entry name" value="PBP_dimer"/>
</dbReference>
<dbReference type="Pfam" id="PF03717">
    <property type="entry name" value="PBP_dimer"/>
    <property type="match status" value="1"/>
</dbReference>
<evidence type="ECO:0000256" key="5">
    <source>
        <dbReference type="ARBA" id="ARBA00022645"/>
    </source>
</evidence>
<evidence type="ECO:0000256" key="7">
    <source>
        <dbReference type="ARBA" id="ARBA00022692"/>
    </source>
</evidence>
<keyword evidence="18" id="KW-1185">Reference proteome</keyword>
<evidence type="ECO:0000256" key="6">
    <source>
        <dbReference type="ARBA" id="ARBA00022670"/>
    </source>
</evidence>
<dbReference type="InterPro" id="IPR012338">
    <property type="entry name" value="Beta-lactam/transpept-like"/>
</dbReference>
<evidence type="ECO:0000256" key="4">
    <source>
        <dbReference type="ARBA" id="ARBA00022519"/>
    </source>
</evidence>
<dbReference type="Pfam" id="PF00905">
    <property type="entry name" value="Transpeptidase"/>
    <property type="match status" value="1"/>
</dbReference>
<dbReference type="GO" id="GO:0008360">
    <property type="term" value="P:regulation of cell shape"/>
    <property type="evidence" value="ECO:0007669"/>
    <property type="project" value="UniProtKB-KW"/>
</dbReference>
<name>A0A368VEF6_9BACT</name>
<dbReference type="FunFam" id="3.40.710.10:FF:000024">
    <property type="entry name" value="Penicillin-binding protein 2"/>
    <property type="match status" value="1"/>
</dbReference>
<dbReference type="Proteomes" id="UP000252733">
    <property type="component" value="Unassembled WGS sequence"/>
</dbReference>
<sequence>MGNTNNRTIVIGLIVLLLSLIYIVRLFMLQVYDPSYKFSAESNARRKITEFPSRGLIYDRNGALMVSNQAVYDIMVVPRETEVLDTLELARSMGIELSEVRNLFSEMRNRLRQRQISSFQPSVFYKQMPVEKFGAFQEKLFKFKGFYGQRRIVRKYEYETAANVLGYVGEINESQLKKEPYYTQGDYWGISGVEKTYEKALRGEKGASYVLVDVHGRQKGAFRDGDHDEPAVSGKDLTLTLDHELQLYGEKLMQNKVGSIVAIEPSTGEILAMVSSPSYNPSLLIGRERNENFPKLATDTLYPLFNRPLQSGYPPGSTFKTIMALIGLQEGVITPASRFGCQMGYHTRALSVGCHSHPSPLDLEASIQMSCNAYYCHVFRNVLDNPEYGSPKTGLDKWKDYLVNFGFGYRLGTDLSNEGRGFVPNSNYYDQIYSGSWASLTVISLAIGQGELLTTPIQMANMTAAIANRGYWHIPHVAREIENDTIPTKFKKPHYVGIDSAHFVPVVDGMEQAIWGGAGSTARIAQIPGVTICGKTGTAENPHGDDHSIFIAFAPKDNPKIAVATYVENGTFGATYGAPISSLIIEKYLNKEIHRSRKWIEQRMLDADLINKDESND</sequence>
<feature type="domain" description="Penicillin-binding protein transpeptidase" evidence="15">
    <location>
        <begin position="258"/>
        <end position="582"/>
    </location>
</feature>
<dbReference type="GO" id="GO:0009252">
    <property type="term" value="P:peptidoglycan biosynthetic process"/>
    <property type="evidence" value="ECO:0007669"/>
    <property type="project" value="UniProtKB-KW"/>
</dbReference>
<evidence type="ECO:0000256" key="3">
    <source>
        <dbReference type="ARBA" id="ARBA00022475"/>
    </source>
</evidence>
<dbReference type="GO" id="GO:0071972">
    <property type="term" value="F:peptidoglycan L,D-transpeptidase activity"/>
    <property type="evidence" value="ECO:0007669"/>
    <property type="project" value="TreeGrafter"/>
</dbReference>
<organism evidence="17 18">
    <name type="scientific">Marinilabilia salmonicolor</name>
    <dbReference type="NCBI Taxonomy" id="989"/>
    <lineage>
        <taxon>Bacteria</taxon>
        <taxon>Pseudomonadati</taxon>
        <taxon>Bacteroidota</taxon>
        <taxon>Bacteroidia</taxon>
        <taxon>Marinilabiliales</taxon>
        <taxon>Marinilabiliaceae</taxon>
        <taxon>Marinilabilia</taxon>
    </lineage>
</organism>
<accession>A0A368VEF6</accession>
<evidence type="ECO:0000256" key="10">
    <source>
        <dbReference type="ARBA" id="ARBA00022984"/>
    </source>
</evidence>
<dbReference type="SUPFAM" id="SSF56601">
    <property type="entry name" value="beta-lactamase/transpeptidase-like"/>
    <property type="match status" value="1"/>
</dbReference>
<gene>
    <name evidence="17" type="ORF">DFO77_101212</name>
</gene>
<evidence type="ECO:0000259" key="15">
    <source>
        <dbReference type="Pfam" id="PF00905"/>
    </source>
</evidence>
<dbReference type="Gene3D" id="3.30.1390.30">
    <property type="entry name" value="Penicillin-binding protein 2a, domain 3"/>
    <property type="match status" value="1"/>
</dbReference>
<feature type="transmembrane region" description="Helical" evidence="14">
    <location>
        <begin position="9"/>
        <end position="32"/>
    </location>
</feature>
<dbReference type="PANTHER" id="PTHR30627:SF2">
    <property type="entry name" value="PEPTIDOGLYCAN D,D-TRANSPEPTIDASE MRDA"/>
    <property type="match status" value="1"/>
</dbReference>
<dbReference type="GO" id="GO:0006508">
    <property type="term" value="P:proteolysis"/>
    <property type="evidence" value="ECO:0007669"/>
    <property type="project" value="UniProtKB-KW"/>
</dbReference>
<keyword evidence="13" id="KW-0961">Cell wall biogenesis/degradation</keyword>
<dbReference type="GO" id="GO:0008658">
    <property type="term" value="F:penicillin binding"/>
    <property type="evidence" value="ECO:0007669"/>
    <property type="project" value="InterPro"/>
</dbReference>
<evidence type="ECO:0000256" key="8">
    <source>
        <dbReference type="ARBA" id="ARBA00022801"/>
    </source>
</evidence>
<evidence type="ECO:0000256" key="1">
    <source>
        <dbReference type="ARBA" id="ARBA00004167"/>
    </source>
</evidence>
<evidence type="ECO:0000313" key="18">
    <source>
        <dbReference type="Proteomes" id="UP000252733"/>
    </source>
</evidence>
<dbReference type="Gene3D" id="3.90.1310.10">
    <property type="entry name" value="Penicillin-binding protein 2a (Domain 2)"/>
    <property type="match status" value="1"/>
</dbReference>
<keyword evidence="11 14" id="KW-1133">Transmembrane helix</keyword>
<dbReference type="EMBL" id="QPIZ01000001">
    <property type="protein sequence ID" value="RCW39442.1"/>
    <property type="molecule type" value="Genomic_DNA"/>
</dbReference>
<dbReference type="Gene3D" id="3.40.710.10">
    <property type="entry name" value="DD-peptidase/beta-lactamase superfamily"/>
    <property type="match status" value="1"/>
</dbReference>
<dbReference type="PANTHER" id="PTHR30627">
    <property type="entry name" value="PEPTIDOGLYCAN D,D-TRANSPEPTIDASE"/>
    <property type="match status" value="1"/>
</dbReference>
<dbReference type="SUPFAM" id="SSF56519">
    <property type="entry name" value="Penicillin binding protein dimerisation domain"/>
    <property type="match status" value="1"/>
</dbReference>
<dbReference type="NCBIfam" id="TIGR03423">
    <property type="entry name" value="pbp2_mrdA"/>
    <property type="match status" value="1"/>
</dbReference>
<proteinExistence type="predicted"/>
<dbReference type="GO" id="GO:0009002">
    <property type="term" value="F:serine-type D-Ala-D-Ala carboxypeptidase activity"/>
    <property type="evidence" value="ECO:0007669"/>
    <property type="project" value="InterPro"/>
</dbReference>
<evidence type="ECO:0000313" key="17">
    <source>
        <dbReference type="EMBL" id="RCW39442.1"/>
    </source>
</evidence>
<dbReference type="InterPro" id="IPR017790">
    <property type="entry name" value="Penicillin-binding_protein_2"/>
</dbReference>
<dbReference type="GO" id="GO:0071555">
    <property type="term" value="P:cell wall organization"/>
    <property type="evidence" value="ECO:0007669"/>
    <property type="project" value="UniProtKB-KW"/>
</dbReference>
<evidence type="ECO:0000256" key="9">
    <source>
        <dbReference type="ARBA" id="ARBA00022960"/>
    </source>
</evidence>
<protein>
    <submittedName>
        <fullName evidence="17">Penicillin-binding protein 2</fullName>
    </submittedName>
</protein>
<comment type="subcellular location">
    <subcellularLocation>
        <location evidence="2">Cell membrane</location>
    </subcellularLocation>
    <subcellularLocation>
        <location evidence="1">Membrane</location>
        <topology evidence="1">Single-pass membrane protein</topology>
    </subcellularLocation>
</comment>
<keyword evidence="8" id="KW-0378">Hydrolase</keyword>
<dbReference type="InterPro" id="IPR001460">
    <property type="entry name" value="PCN-bd_Tpept"/>
</dbReference>
<feature type="domain" description="Penicillin-binding protein dimerisation" evidence="16">
    <location>
        <begin position="52"/>
        <end position="218"/>
    </location>
</feature>
<dbReference type="AlphaFoldDB" id="A0A368VEF6"/>
<dbReference type="InterPro" id="IPR050515">
    <property type="entry name" value="Beta-lactam/transpept"/>
</dbReference>
<evidence type="ECO:0000256" key="2">
    <source>
        <dbReference type="ARBA" id="ARBA00004236"/>
    </source>
</evidence>
<evidence type="ECO:0000256" key="13">
    <source>
        <dbReference type="ARBA" id="ARBA00023316"/>
    </source>
</evidence>
<evidence type="ECO:0000259" key="16">
    <source>
        <dbReference type="Pfam" id="PF03717"/>
    </source>
</evidence>
<keyword evidence="10" id="KW-0573">Peptidoglycan synthesis</keyword>
<reference evidence="17 18" key="1">
    <citation type="submission" date="2018-07" db="EMBL/GenBank/DDBJ databases">
        <title>Freshwater and sediment microbial communities from various areas in North America, analyzing microbe dynamics in response to fracking.</title>
        <authorList>
            <person name="Lamendella R."/>
        </authorList>
    </citation>
    <scope>NUCLEOTIDE SEQUENCE [LARGE SCALE GENOMIC DNA]</scope>
    <source>
        <strain evidence="17 18">160A</strain>
    </source>
</reference>
<dbReference type="RefSeq" id="WP_114436154.1">
    <property type="nucleotide sequence ID" value="NZ_QPIZ01000001.1"/>
</dbReference>
<keyword evidence="7 14" id="KW-0812">Transmembrane</keyword>
<dbReference type="InterPro" id="IPR036138">
    <property type="entry name" value="PBP_dimer_sf"/>
</dbReference>
<dbReference type="GO" id="GO:0005886">
    <property type="term" value="C:plasma membrane"/>
    <property type="evidence" value="ECO:0007669"/>
    <property type="project" value="UniProtKB-SubCell"/>
</dbReference>
<keyword evidence="9" id="KW-0133">Cell shape</keyword>
<keyword evidence="3" id="KW-1003">Cell membrane</keyword>
<keyword evidence="5" id="KW-0121">Carboxypeptidase</keyword>
<keyword evidence="4" id="KW-0997">Cell inner membrane</keyword>